<dbReference type="InterPro" id="IPR004843">
    <property type="entry name" value="Calcineurin-like_PHP"/>
</dbReference>
<dbReference type="eggNOG" id="COG1409">
    <property type="taxonomic scope" value="Bacteria"/>
</dbReference>
<keyword evidence="5" id="KW-0732">Signal</keyword>
<evidence type="ECO:0000256" key="3">
    <source>
        <dbReference type="ARBA" id="ARBA00023004"/>
    </source>
</evidence>
<dbReference type="GO" id="GO:0016787">
    <property type="term" value="F:hydrolase activity"/>
    <property type="evidence" value="ECO:0007669"/>
    <property type="project" value="UniProtKB-KW"/>
</dbReference>
<feature type="signal peptide" evidence="5">
    <location>
        <begin position="1"/>
        <end position="23"/>
    </location>
</feature>
<dbReference type="SUPFAM" id="SSF56300">
    <property type="entry name" value="Metallo-dependent phosphatases"/>
    <property type="match status" value="1"/>
</dbReference>
<feature type="chain" id="PRO_5002612207" evidence="5">
    <location>
        <begin position="24"/>
        <end position="388"/>
    </location>
</feature>
<dbReference type="InterPro" id="IPR050884">
    <property type="entry name" value="CNP_phosphodiesterase-III"/>
</dbReference>
<proteinExistence type="inferred from homology"/>
<dbReference type="InterPro" id="IPR029052">
    <property type="entry name" value="Metallo-depent_PP-like"/>
</dbReference>
<keyword evidence="2" id="KW-0378">Hydrolase</keyword>
<dbReference type="HOGENOM" id="CLU_780535_0_0_6"/>
<accession>A0A0H3ICI0</accession>
<feature type="domain" description="Calcineurin-like phosphoesterase" evidence="6">
    <location>
        <begin position="43"/>
        <end position="251"/>
    </location>
</feature>
<name>A0A0H3ICI0_PECPM</name>
<dbReference type="GO" id="GO:0046872">
    <property type="term" value="F:metal ion binding"/>
    <property type="evidence" value="ECO:0007669"/>
    <property type="project" value="UniProtKB-KW"/>
</dbReference>
<organism evidence="7 8">
    <name type="scientific">Pectobacterium parmentieri</name>
    <dbReference type="NCBI Taxonomy" id="1905730"/>
    <lineage>
        <taxon>Bacteria</taxon>
        <taxon>Pseudomonadati</taxon>
        <taxon>Pseudomonadota</taxon>
        <taxon>Gammaproteobacteria</taxon>
        <taxon>Enterobacterales</taxon>
        <taxon>Pectobacteriaceae</taxon>
        <taxon>Pectobacterium</taxon>
    </lineage>
</organism>
<comment type="similarity">
    <text evidence="4">Belongs to the cyclic nucleotide phosphodiesterase class-III family.</text>
</comment>
<evidence type="ECO:0000256" key="5">
    <source>
        <dbReference type="SAM" id="SignalP"/>
    </source>
</evidence>
<dbReference type="PATRIC" id="fig|1166016.3.peg.4827"/>
<evidence type="ECO:0000256" key="2">
    <source>
        <dbReference type="ARBA" id="ARBA00022801"/>
    </source>
</evidence>
<dbReference type="RefSeq" id="WP_014702160.1">
    <property type="nucleotide sequence ID" value="NC_017845.1"/>
</dbReference>
<evidence type="ECO:0000256" key="4">
    <source>
        <dbReference type="ARBA" id="ARBA00025742"/>
    </source>
</evidence>
<dbReference type="Pfam" id="PF00149">
    <property type="entry name" value="Metallophos"/>
    <property type="match status" value="1"/>
</dbReference>
<dbReference type="Gene3D" id="3.60.21.10">
    <property type="match status" value="1"/>
</dbReference>
<dbReference type="EMBL" id="CP003415">
    <property type="protein sequence ID" value="AFI92809.1"/>
    <property type="molecule type" value="Genomic_DNA"/>
</dbReference>
<evidence type="ECO:0000259" key="6">
    <source>
        <dbReference type="Pfam" id="PF00149"/>
    </source>
</evidence>
<evidence type="ECO:0000313" key="7">
    <source>
        <dbReference type="EMBL" id="AFI92809.1"/>
    </source>
</evidence>
<reference evidence="7 8" key="1">
    <citation type="journal article" date="2012" name="J. Bacteriol.">
        <title>Genome sequence of Pectobacterium sp. strain SCC3193.</title>
        <authorList>
            <person name="Koskinen J.P."/>
            <person name="Laine P."/>
            <person name="Niemi O."/>
            <person name="Nykyri J."/>
            <person name="Harjunpaa H."/>
            <person name="Auvinen P."/>
            <person name="Paulin L."/>
            <person name="Pirhonen M."/>
            <person name="Palva T."/>
            <person name="Holm L."/>
        </authorList>
    </citation>
    <scope>NUCLEOTIDE SEQUENCE [LARGE SCALE GENOMIC DNA]</scope>
    <source>
        <strain evidence="7 8">SCC3193</strain>
    </source>
</reference>
<dbReference type="Proteomes" id="UP000008044">
    <property type="component" value="Chromosome"/>
</dbReference>
<sequence>MKRRAFIQSAALLPLAMQLPVHAGTADLCISQPGNDDKRKRLSIAVISDLHIDNDDLLSSFKKALNNIKEKNKISNIIIPGDISDRHEYISKVMGAVENTFQGGDEKIIEILGNHDVRGPDSKSWTKDPDKENPYYKFIIEKYKKMNAKKINHKKKHACFDIFIGDHHFIALNTDRGLKDQAYYDDSTLEWFEKKVSEKVKGRKFVISHQPLNDTHWRSNLFGGFGEQDRKIKSILSKHPKTVVISGHIHNGFGVLEAMQKEFGTLIEIPSFNRTENGLREKGYGFILQIESDSITFEAWNFLKNQHYPEYDVKITDHAVSSILEKKQENEECYKSLVAENYPWEKIAENNDGGDNITEGQEHFGLRRLWPNYKWEQYSSDPLLKQTY</sequence>
<dbReference type="KEGG" id="pec:W5S_4769"/>
<dbReference type="PANTHER" id="PTHR42988:SF2">
    <property type="entry name" value="CYCLIC NUCLEOTIDE PHOSPHODIESTERASE CBUA0032-RELATED"/>
    <property type="match status" value="1"/>
</dbReference>
<dbReference type="PANTHER" id="PTHR42988">
    <property type="entry name" value="PHOSPHOHYDROLASE"/>
    <property type="match status" value="1"/>
</dbReference>
<keyword evidence="3" id="KW-0408">Iron</keyword>
<dbReference type="AlphaFoldDB" id="A0A0H3ICI0"/>
<evidence type="ECO:0000313" key="8">
    <source>
        <dbReference type="Proteomes" id="UP000008044"/>
    </source>
</evidence>
<gene>
    <name evidence="7" type="ordered locus">W5S_4769</name>
</gene>
<keyword evidence="1" id="KW-0479">Metal-binding</keyword>
<dbReference type="STRING" id="1905730.W5S_4769"/>
<protein>
    <submittedName>
        <fullName evidence="7">Metallophosphoesterase</fullName>
    </submittedName>
</protein>
<evidence type="ECO:0000256" key="1">
    <source>
        <dbReference type="ARBA" id="ARBA00022723"/>
    </source>
</evidence>